<proteinExistence type="predicted"/>
<dbReference type="RefSeq" id="WP_242162440.1">
    <property type="nucleotide sequence ID" value="NZ_JAJMLW010000001.1"/>
</dbReference>
<dbReference type="Gene3D" id="3.30.465.10">
    <property type="match status" value="1"/>
</dbReference>
<evidence type="ECO:0000313" key="5">
    <source>
        <dbReference type="EMBL" id="MCI2240829.1"/>
    </source>
</evidence>
<sequence length="274" mass="31029">MDKDKATEKTADKRGFLDFFGVGRHQPVSEEEIKDMVAGAGELLDDEKRMIHDILDLRDLTAREIMKPRVDMILVEDAETGRAALERMRGTGYSRLPVYHDDMDAIVGIVHYKDLIGPLMDGRIDDPVTKFMYEPMFVPETKDVIPLLSEMQEQRQQMAIVVDEYGGTDGLITVEDIVEEIVGEIIDETDRDRDPVTLLGPGSWRADGGLPVDDALELGWPVAESDDYETIAGWLMDTLDFVPKTGDEFEVDGFSFKIEKMRRSRISTIRVTKR</sequence>
<dbReference type="InterPro" id="IPR044751">
    <property type="entry name" value="Ion_transp-like_CBS"/>
</dbReference>
<keyword evidence="1" id="KW-0677">Repeat</keyword>
<accession>A0ABS9WD92</accession>
<dbReference type="CDD" id="cd04590">
    <property type="entry name" value="CBS_pair_CorC_HlyC_assoc"/>
    <property type="match status" value="1"/>
</dbReference>
<feature type="domain" description="CBS" evidence="4">
    <location>
        <begin position="128"/>
        <end position="188"/>
    </location>
</feature>
<dbReference type="InterPro" id="IPR016169">
    <property type="entry name" value="FAD-bd_PCMH_sub2"/>
</dbReference>
<feature type="domain" description="CBS" evidence="4">
    <location>
        <begin position="66"/>
        <end position="127"/>
    </location>
</feature>
<organism evidence="5 6">
    <name type="scientific">Adlercreutzia faecimuris</name>
    <dbReference type="NCBI Taxonomy" id="2897341"/>
    <lineage>
        <taxon>Bacteria</taxon>
        <taxon>Bacillati</taxon>
        <taxon>Actinomycetota</taxon>
        <taxon>Coriobacteriia</taxon>
        <taxon>Eggerthellales</taxon>
        <taxon>Eggerthellaceae</taxon>
        <taxon>Adlercreutzia</taxon>
    </lineage>
</organism>
<evidence type="ECO:0000256" key="1">
    <source>
        <dbReference type="ARBA" id="ARBA00022737"/>
    </source>
</evidence>
<dbReference type="PANTHER" id="PTHR22777:SF17">
    <property type="entry name" value="UPF0053 PROTEIN SLL0260"/>
    <property type="match status" value="1"/>
</dbReference>
<gene>
    <name evidence="5" type="ORF">LPT13_00445</name>
</gene>
<dbReference type="EMBL" id="JAJMLW010000001">
    <property type="protein sequence ID" value="MCI2240829.1"/>
    <property type="molecule type" value="Genomic_DNA"/>
</dbReference>
<dbReference type="Pfam" id="PF00571">
    <property type="entry name" value="CBS"/>
    <property type="match status" value="2"/>
</dbReference>
<keyword evidence="6" id="KW-1185">Reference proteome</keyword>
<dbReference type="InterPro" id="IPR046342">
    <property type="entry name" value="CBS_dom_sf"/>
</dbReference>
<evidence type="ECO:0000259" key="4">
    <source>
        <dbReference type="PROSITE" id="PS51371"/>
    </source>
</evidence>
<dbReference type="InterPro" id="IPR036318">
    <property type="entry name" value="FAD-bd_PCMH-like_sf"/>
</dbReference>
<dbReference type="PANTHER" id="PTHR22777">
    <property type="entry name" value="HEMOLYSIN-RELATED"/>
    <property type="match status" value="1"/>
</dbReference>
<comment type="caution">
    <text evidence="5">The sequence shown here is derived from an EMBL/GenBank/DDBJ whole genome shotgun (WGS) entry which is preliminary data.</text>
</comment>
<reference evidence="5" key="1">
    <citation type="submission" date="2021-11" db="EMBL/GenBank/DDBJ databases">
        <title>A Novel Adlercreutzia Species, isolated from a Allomyrina dichotoma larva feces.</title>
        <authorList>
            <person name="Suh M.K."/>
        </authorList>
    </citation>
    <scope>NUCLEOTIDE SEQUENCE</scope>
    <source>
        <strain evidence="5">JBNU-10</strain>
    </source>
</reference>
<dbReference type="SMART" id="SM01091">
    <property type="entry name" value="CorC_HlyC"/>
    <property type="match status" value="1"/>
</dbReference>
<dbReference type="InterPro" id="IPR005170">
    <property type="entry name" value="Transptr-assoc_dom"/>
</dbReference>
<evidence type="ECO:0000256" key="3">
    <source>
        <dbReference type="PROSITE-ProRule" id="PRU00703"/>
    </source>
</evidence>
<keyword evidence="2 3" id="KW-0129">CBS domain</keyword>
<name>A0ABS9WD92_9ACTN</name>
<dbReference type="SUPFAM" id="SSF56176">
    <property type="entry name" value="FAD-binding/transporter-associated domain-like"/>
    <property type="match status" value="1"/>
</dbReference>
<protein>
    <submittedName>
        <fullName evidence="5">Hemolysin family protein</fullName>
    </submittedName>
</protein>
<dbReference type="InterPro" id="IPR000644">
    <property type="entry name" value="CBS_dom"/>
</dbReference>
<dbReference type="Gene3D" id="3.10.580.10">
    <property type="entry name" value="CBS-domain"/>
    <property type="match status" value="1"/>
</dbReference>
<dbReference type="Proteomes" id="UP001430755">
    <property type="component" value="Unassembled WGS sequence"/>
</dbReference>
<evidence type="ECO:0000256" key="2">
    <source>
        <dbReference type="ARBA" id="ARBA00023122"/>
    </source>
</evidence>
<evidence type="ECO:0000313" key="6">
    <source>
        <dbReference type="Proteomes" id="UP001430755"/>
    </source>
</evidence>
<dbReference type="PROSITE" id="PS51371">
    <property type="entry name" value="CBS"/>
    <property type="match status" value="2"/>
</dbReference>
<dbReference type="SUPFAM" id="SSF54631">
    <property type="entry name" value="CBS-domain pair"/>
    <property type="match status" value="1"/>
</dbReference>
<dbReference type="Pfam" id="PF03471">
    <property type="entry name" value="CorC_HlyC"/>
    <property type="match status" value="1"/>
</dbReference>